<keyword evidence="2" id="KW-1185">Reference proteome</keyword>
<reference evidence="1" key="1">
    <citation type="journal article" date="2023" name="G3 (Bethesda)">
        <title>A reference genome for the long-term kleptoplast-retaining sea slug Elysia crispata morphotype clarki.</title>
        <authorList>
            <person name="Eastman K.E."/>
            <person name="Pendleton A.L."/>
            <person name="Shaikh M.A."/>
            <person name="Suttiyut T."/>
            <person name="Ogas R."/>
            <person name="Tomko P."/>
            <person name="Gavelis G."/>
            <person name="Widhalm J.R."/>
            <person name="Wisecaver J.H."/>
        </authorList>
    </citation>
    <scope>NUCLEOTIDE SEQUENCE</scope>
    <source>
        <strain evidence="1">ECLA1</strain>
    </source>
</reference>
<name>A0AAE0Z869_9GAST</name>
<protein>
    <submittedName>
        <fullName evidence="1">Uncharacterized protein</fullName>
    </submittedName>
</protein>
<dbReference type="Proteomes" id="UP001283361">
    <property type="component" value="Unassembled WGS sequence"/>
</dbReference>
<dbReference type="EMBL" id="JAWDGP010004468">
    <property type="protein sequence ID" value="KAK3764106.1"/>
    <property type="molecule type" value="Genomic_DNA"/>
</dbReference>
<evidence type="ECO:0000313" key="1">
    <source>
        <dbReference type="EMBL" id="KAK3764106.1"/>
    </source>
</evidence>
<evidence type="ECO:0000313" key="2">
    <source>
        <dbReference type="Proteomes" id="UP001283361"/>
    </source>
</evidence>
<proteinExistence type="predicted"/>
<sequence length="84" mass="9393">MRGVRRTLNPSLQNRTGSAVLGLSRVLVHRISQERTFDRYARSPSVLLNSVNFNIRTNALDQGSMTLLEAQQYSIVPGHTSLPK</sequence>
<dbReference type="AlphaFoldDB" id="A0AAE0Z869"/>
<accession>A0AAE0Z869</accession>
<comment type="caution">
    <text evidence="1">The sequence shown here is derived from an EMBL/GenBank/DDBJ whole genome shotgun (WGS) entry which is preliminary data.</text>
</comment>
<gene>
    <name evidence="1" type="ORF">RRG08_039278</name>
</gene>
<organism evidence="1 2">
    <name type="scientific">Elysia crispata</name>
    <name type="common">lettuce slug</name>
    <dbReference type="NCBI Taxonomy" id="231223"/>
    <lineage>
        <taxon>Eukaryota</taxon>
        <taxon>Metazoa</taxon>
        <taxon>Spiralia</taxon>
        <taxon>Lophotrochozoa</taxon>
        <taxon>Mollusca</taxon>
        <taxon>Gastropoda</taxon>
        <taxon>Heterobranchia</taxon>
        <taxon>Euthyneura</taxon>
        <taxon>Panpulmonata</taxon>
        <taxon>Sacoglossa</taxon>
        <taxon>Placobranchoidea</taxon>
        <taxon>Plakobranchidae</taxon>
        <taxon>Elysia</taxon>
    </lineage>
</organism>